<gene>
    <name evidence="3" type="ORF">FBZ92_11512</name>
</gene>
<accession>A0A560I745</accession>
<evidence type="ECO:0000256" key="1">
    <source>
        <dbReference type="SAM" id="MobiDB-lite"/>
    </source>
</evidence>
<name>A0A560I745_9PROT</name>
<evidence type="ECO:0000259" key="2">
    <source>
        <dbReference type="PROSITE" id="PS50994"/>
    </source>
</evidence>
<feature type="compositionally biased region" description="Polar residues" evidence="1">
    <location>
        <begin position="747"/>
        <end position="758"/>
    </location>
</feature>
<feature type="region of interest" description="Disordered" evidence="1">
    <location>
        <begin position="1"/>
        <end position="20"/>
    </location>
</feature>
<proteinExistence type="predicted"/>
<evidence type="ECO:0000313" key="4">
    <source>
        <dbReference type="Proteomes" id="UP000318050"/>
    </source>
</evidence>
<sequence>MPMHTRQTNAAHRGESLPAGTSAQAIVPRYRFGRHDKVTIDGVAYRPVQAGDRGHAFERVDAPGVYEDFSHEALYRWQTDGLLKIRGGFFRGEAARLRGETAEVPLDEMTEEEQLSTVWRREYCVRFMMAEEEAPGAVNRSDRAMKAVIAHIAPGIDAEMLRKSANRRCGTRSETLDPPSPATLRRWLRAFADAGYQVEGLRPRYRQSGNRTPRHDAASRAFASDVAAEFADERRPTMAAVFARYEAGLDEENRVRAEHGQPPLQHVGARTFRKLLRSRLSDFEICVHREGKEAAMRKFKLVHGGLVIERPLQRVEMDEWDVGVFTVLPEDSETWEVLDAKTREALRKSRPWLTVVRDCATGCILAMRLSPEPPSTASALAGIEMAISDKSELAREVGANWEMHGVPEELAMDSGAAFVSSRTRAAVLALGAVPFYPPAGVPSMRAGVERCFGTIQRGLMHHFAGQTFSNVIERGDYDPVKKASLLLEELNRALILFADAYHDTPNKALGGETPRNAWRRAVAEYGVSPPPDPSVRRHLFGIEVQRRLTHKGVELLALHYHSLDLQRLFMEDGPQKVDVRVSRFDISEISVRPCDSKGPWFTARATRDLDLAGTTWWEWIAAWRELRTQYAKEAKVSLGAVRASMAKIRKIGAAAKQPLEIGAPILSPEHLERLETTMFRGFQIVPAAEAELPLEDILDAGDGDGDLAGAAAGQEGGPSSRRHRNSRVPGRKAGAAGDPVNGHRVQTPATGASSTFPSWNEDDGGLSADDVLSIDD</sequence>
<dbReference type="GO" id="GO:0003676">
    <property type="term" value="F:nucleic acid binding"/>
    <property type="evidence" value="ECO:0007669"/>
    <property type="project" value="InterPro"/>
</dbReference>
<comment type="caution">
    <text evidence="3">The sequence shown here is derived from an EMBL/GenBank/DDBJ whole genome shotgun (WGS) entry which is preliminary data.</text>
</comment>
<dbReference type="InterPro" id="IPR001584">
    <property type="entry name" value="Integrase_cat-core"/>
</dbReference>
<feature type="domain" description="Integrase catalytic" evidence="2">
    <location>
        <begin position="325"/>
        <end position="522"/>
    </location>
</feature>
<feature type="region of interest" description="Disordered" evidence="1">
    <location>
        <begin position="703"/>
        <end position="776"/>
    </location>
</feature>
<feature type="compositionally biased region" description="Basic residues" evidence="1">
    <location>
        <begin position="720"/>
        <end position="730"/>
    </location>
</feature>
<dbReference type="OrthoDB" id="5287589at2"/>
<organism evidence="3 4">
    <name type="scientific">Nitrospirillum amazonense</name>
    <dbReference type="NCBI Taxonomy" id="28077"/>
    <lineage>
        <taxon>Bacteria</taxon>
        <taxon>Pseudomonadati</taxon>
        <taxon>Pseudomonadota</taxon>
        <taxon>Alphaproteobacteria</taxon>
        <taxon>Rhodospirillales</taxon>
        <taxon>Azospirillaceae</taxon>
        <taxon>Nitrospirillum</taxon>
    </lineage>
</organism>
<dbReference type="InterPro" id="IPR012337">
    <property type="entry name" value="RNaseH-like_sf"/>
</dbReference>
<dbReference type="InterPro" id="IPR036397">
    <property type="entry name" value="RNaseH_sf"/>
</dbReference>
<feature type="compositionally biased region" description="Polar residues" evidence="1">
    <location>
        <begin position="1"/>
        <end position="10"/>
    </location>
</feature>
<dbReference type="EMBL" id="VITT01000015">
    <property type="protein sequence ID" value="TWB54245.1"/>
    <property type="molecule type" value="Genomic_DNA"/>
</dbReference>
<dbReference type="PROSITE" id="PS50994">
    <property type="entry name" value="INTEGRASE"/>
    <property type="match status" value="1"/>
</dbReference>
<dbReference type="AlphaFoldDB" id="A0A560I745"/>
<dbReference type="Gene3D" id="3.30.420.10">
    <property type="entry name" value="Ribonuclease H-like superfamily/Ribonuclease H"/>
    <property type="match status" value="1"/>
</dbReference>
<dbReference type="SUPFAM" id="SSF53098">
    <property type="entry name" value="Ribonuclease H-like"/>
    <property type="match status" value="1"/>
</dbReference>
<protein>
    <submittedName>
        <fullName evidence="3">Transposase</fullName>
    </submittedName>
</protein>
<evidence type="ECO:0000313" key="3">
    <source>
        <dbReference type="EMBL" id="TWB54245.1"/>
    </source>
</evidence>
<dbReference type="Proteomes" id="UP000318050">
    <property type="component" value="Unassembled WGS sequence"/>
</dbReference>
<reference evidence="3 4" key="1">
    <citation type="submission" date="2019-06" db="EMBL/GenBank/DDBJ databases">
        <title>Genomic Encyclopedia of Type Strains, Phase IV (KMG-V): Genome sequencing to study the core and pangenomes of soil and plant-associated prokaryotes.</title>
        <authorList>
            <person name="Whitman W."/>
        </authorList>
    </citation>
    <scope>NUCLEOTIDE SEQUENCE [LARGE SCALE GENOMIC DNA]</scope>
    <source>
        <strain evidence="3 4">BR 11140</strain>
    </source>
</reference>
<dbReference type="GO" id="GO:0015074">
    <property type="term" value="P:DNA integration"/>
    <property type="evidence" value="ECO:0007669"/>
    <property type="project" value="InterPro"/>
</dbReference>